<dbReference type="EMBL" id="JAYWIO010000001">
    <property type="protein sequence ID" value="KAK7289743.1"/>
    <property type="molecule type" value="Genomic_DNA"/>
</dbReference>
<dbReference type="PANTHER" id="PTHR33248">
    <property type="entry name" value="ZINC ION-BINDING PROTEIN"/>
    <property type="match status" value="1"/>
</dbReference>
<protein>
    <recommendedName>
        <fullName evidence="5">GRF-type domain-containing protein</fullName>
    </recommendedName>
</protein>
<dbReference type="Pfam" id="PF06839">
    <property type="entry name" value="Zn_ribbon_GRF"/>
    <property type="match status" value="1"/>
</dbReference>
<keyword evidence="1" id="KW-0479">Metal-binding</keyword>
<organism evidence="6 7">
    <name type="scientific">Crotalaria pallida</name>
    <name type="common">Smooth rattlebox</name>
    <name type="synonym">Crotalaria striata</name>
    <dbReference type="NCBI Taxonomy" id="3830"/>
    <lineage>
        <taxon>Eukaryota</taxon>
        <taxon>Viridiplantae</taxon>
        <taxon>Streptophyta</taxon>
        <taxon>Embryophyta</taxon>
        <taxon>Tracheophyta</taxon>
        <taxon>Spermatophyta</taxon>
        <taxon>Magnoliopsida</taxon>
        <taxon>eudicotyledons</taxon>
        <taxon>Gunneridae</taxon>
        <taxon>Pentapetalae</taxon>
        <taxon>rosids</taxon>
        <taxon>fabids</taxon>
        <taxon>Fabales</taxon>
        <taxon>Fabaceae</taxon>
        <taxon>Papilionoideae</taxon>
        <taxon>50 kb inversion clade</taxon>
        <taxon>genistoids sensu lato</taxon>
        <taxon>core genistoids</taxon>
        <taxon>Crotalarieae</taxon>
        <taxon>Crotalaria</taxon>
    </lineage>
</organism>
<name>A0AAN9P8S1_CROPI</name>
<dbReference type="GO" id="GO:0008270">
    <property type="term" value="F:zinc ion binding"/>
    <property type="evidence" value="ECO:0007669"/>
    <property type="project" value="UniProtKB-KW"/>
</dbReference>
<keyword evidence="3" id="KW-0862">Zinc</keyword>
<evidence type="ECO:0000256" key="2">
    <source>
        <dbReference type="ARBA" id="ARBA00022771"/>
    </source>
</evidence>
<keyword evidence="7" id="KW-1185">Reference proteome</keyword>
<reference evidence="6 7" key="1">
    <citation type="submission" date="2024-01" db="EMBL/GenBank/DDBJ databases">
        <title>The genomes of 5 underutilized Papilionoideae crops provide insights into root nodulation and disease resistanc.</title>
        <authorList>
            <person name="Yuan L."/>
        </authorList>
    </citation>
    <scope>NUCLEOTIDE SEQUENCE [LARGE SCALE GENOMIC DNA]</scope>
    <source>
        <strain evidence="6">ZHUSHIDOU_FW_LH</strain>
        <tissue evidence="6">Leaf</tissue>
    </source>
</reference>
<feature type="domain" description="GRF-type" evidence="5">
    <location>
        <begin position="51"/>
        <end position="97"/>
    </location>
</feature>
<sequence>MASSQQYFDNVGDCKWKSKRESSSTMDSASSSMKKGQVFMHGGYEGIPPYCACGGARAVLRTARTEEHYGLRFWGCRFYKRDIPDSGCNFFEWYKDDIVREKDLIIMKQKLEIEVMQKDLAWSRK</sequence>
<gene>
    <name evidence="6" type="ORF">RIF29_03637</name>
</gene>
<evidence type="ECO:0000256" key="4">
    <source>
        <dbReference type="PROSITE-ProRule" id="PRU01343"/>
    </source>
</evidence>
<dbReference type="PROSITE" id="PS51999">
    <property type="entry name" value="ZF_GRF"/>
    <property type="match status" value="1"/>
</dbReference>
<dbReference type="Proteomes" id="UP001372338">
    <property type="component" value="Unassembled WGS sequence"/>
</dbReference>
<accession>A0AAN9P8S1</accession>
<keyword evidence="2 4" id="KW-0863">Zinc-finger</keyword>
<evidence type="ECO:0000313" key="7">
    <source>
        <dbReference type="Proteomes" id="UP001372338"/>
    </source>
</evidence>
<dbReference type="InterPro" id="IPR010666">
    <property type="entry name" value="Znf_GRF"/>
</dbReference>
<evidence type="ECO:0000313" key="6">
    <source>
        <dbReference type="EMBL" id="KAK7289743.1"/>
    </source>
</evidence>
<comment type="caution">
    <text evidence="6">The sequence shown here is derived from an EMBL/GenBank/DDBJ whole genome shotgun (WGS) entry which is preliminary data.</text>
</comment>
<evidence type="ECO:0000259" key="5">
    <source>
        <dbReference type="PROSITE" id="PS51999"/>
    </source>
</evidence>
<dbReference type="AlphaFoldDB" id="A0AAN9P8S1"/>
<evidence type="ECO:0000256" key="3">
    <source>
        <dbReference type="ARBA" id="ARBA00022833"/>
    </source>
</evidence>
<evidence type="ECO:0000256" key="1">
    <source>
        <dbReference type="ARBA" id="ARBA00022723"/>
    </source>
</evidence>
<proteinExistence type="predicted"/>